<accession>A0A5N6VJK1</accession>
<evidence type="ECO:0000313" key="2">
    <source>
        <dbReference type="Proteomes" id="UP000325433"/>
    </source>
</evidence>
<proteinExistence type="predicted"/>
<dbReference type="AlphaFoldDB" id="A0A5N6VJK1"/>
<sequence>MGCSTINLTLCRPIKCICLAVLDALWVELVWTDHPVRMLTVRGLGVQRNAGVAEGARIETRRWRARLDASREHLLLNINLSSPYKTYVIDIETESNQS</sequence>
<evidence type="ECO:0000313" key="1">
    <source>
        <dbReference type="EMBL" id="KAE8308561.1"/>
    </source>
</evidence>
<protein>
    <submittedName>
        <fullName evidence="1">Uncharacterized protein</fullName>
    </submittedName>
</protein>
<gene>
    <name evidence="1" type="ORF">BDV41DRAFT_551321</name>
</gene>
<name>A0A5N6VJK1_9EURO</name>
<dbReference type="EMBL" id="ML738382">
    <property type="protein sequence ID" value="KAE8308561.1"/>
    <property type="molecule type" value="Genomic_DNA"/>
</dbReference>
<reference evidence="2" key="1">
    <citation type="submission" date="2019-04" db="EMBL/GenBank/DDBJ databases">
        <title>Friends and foes A comparative genomics studyof 23 Aspergillus species from section Flavi.</title>
        <authorList>
            <consortium name="DOE Joint Genome Institute"/>
            <person name="Kjaerbolling I."/>
            <person name="Vesth T."/>
            <person name="Frisvad J.C."/>
            <person name="Nybo J.L."/>
            <person name="Theobald S."/>
            <person name="Kildgaard S."/>
            <person name="Isbrandt T."/>
            <person name="Kuo A."/>
            <person name="Sato A."/>
            <person name="Lyhne E.K."/>
            <person name="Kogle M.E."/>
            <person name="Wiebenga A."/>
            <person name="Kun R.S."/>
            <person name="Lubbers R.J."/>
            <person name="Makela M.R."/>
            <person name="Barry K."/>
            <person name="Chovatia M."/>
            <person name="Clum A."/>
            <person name="Daum C."/>
            <person name="Haridas S."/>
            <person name="He G."/>
            <person name="LaButti K."/>
            <person name="Lipzen A."/>
            <person name="Mondo S."/>
            <person name="Riley R."/>
            <person name="Salamov A."/>
            <person name="Simmons B.A."/>
            <person name="Magnuson J.K."/>
            <person name="Henrissat B."/>
            <person name="Mortensen U.H."/>
            <person name="Larsen T.O."/>
            <person name="Devries R.P."/>
            <person name="Grigoriev I.V."/>
            <person name="Machida M."/>
            <person name="Baker S.E."/>
            <person name="Andersen M.R."/>
        </authorList>
    </citation>
    <scope>NUCLEOTIDE SEQUENCE [LARGE SCALE GENOMIC DNA]</scope>
    <source>
        <strain evidence="2">CBS 130015</strain>
    </source>
</reference>
<keyword evidence="2" id="KW-1185">Reference proteome</keyword>
<dbReference type="Proteomes" id="UP000325433">
    <property type="component" value="Unassembled WGS sequence"/>
</dbReference>
<organism evidence="1 2">
    <name type="scientific">Aspergillus transmontanensis</name>
    <dbReference type="NCBI Taxonomy" id="1034304"/>
    <lineage>
        <taxon>Eukaryota</taxon>
        <taxon>Fungi</taxon>
        <taxon>Dikarya</taxon>
        <taxon>Ascomycota</taxon>
        <taxon>Pezizomycotina</taxon>
        <taxon>Eurotiomycetes</taxon>
        <taxon>Eurotiomycetidae</taxon>
        <taxon>Eurotiales</taxon>
        <taxon>Aspergillaceae</taxon>
        <taxon>Aspergillus</taxon>
        <taxon>Aspergillus subgen. Circumdati</taxon>
    </lineage>
</organism>